<dbReference type="STRING" id="760011.Spico_0177"/>
<dbReference type="InterPro" id="IPR018060">
    <property type="entry name" value="HTH_AraC"/>
</dbReference>
<evidence type="ECO:0000256" key="3">
    <source>
        <dbReference type="ARBA" id="ARBA00023163"/>
    </source>
</evidence>
<name>F4GJZ0_PARC1</name>
<dbReference type="Pfam" id="PF00072">
    <property type="entry name" value="Response_reg"/>
    <property type="match status" value="1"/>
</dbReference>
<keyword evidence="2" id="KW-0238">DNA-binding</keyword>
<dbReference type="InterPro" id="IPR020449">
    <property type="entry name" value="Tscrpt_reg_AraC-type_HTH"/>
</dbReference>
<gene>
    <name evidence="7" type="ordered locus">Spico_0177</name>
</gene>
<accession>F4GJZ0</accession>
<feature type="domain" description="Response regulatory" evidence="6">
    <location>
        <begin position="4"/>
        <end position="117"/>
    </location>
</feature>
<dbReference type="InterPro" id="IPR009057">
    <property type="entry name" value="Homeodomain-like_sf"/>
</dbReference>
<dbReference type="Proteomes" id="UP000007939">
    <property type="component" value="Chromosome"/>
</dbReference>
<evidence type="ECO:0000313" key="8">
    <source>
        <dbReference type="Proteomes" id="UP000007939"/>
    </source>
</evidence>
<sequence>MKYTVVIVEDEKYTLEALVRTTPWEQLDLELIGTAEDGMSGEELIKDMEPDIVITDIRLPGQDGLDMLSHSPVNHAIILSGYIDYAYMKKAIRLGVFDYLQKPMEEGQLESTLTELVKKLTEEESEFARFRKVQDASNLFIALPSAAGKHVPDAAIRFIEENYQSPIGLPEAARFAGVTESHLSRTFKEATDINFLQYLNAFRLNNAIRLMRNPGKNIGEIASESGFPTPGYFAKLFKKYTGKTPSQFRDEQSQIS</sequence>
<dbReference type="eggNOG" id="COG2207">
    <property type="taxonomic scope" value="Bacteria"/>
</dbReference>
<dbReference type="AlphaFoldDB" id="F4GJZ0"/>
<dbReference type="PANTHER" id="PTHR43280">
    <property type="entry name" value="ARAC-FAMILY TRANSCRIPTIONAL REGULATOR"/>
    <property type="match status" value="1"/>
</dbReference>
<dbReference type="HOGENOM" id="CLU_000445_5_1_12"/>
<dbReference type="GO" id="GO:0000160">
    <property type="term" value="P:phosphorelay signal transduction system"/>
    <property type="evidence" value="ECO:0007669"/>
    <property type="project" value="InterPro"/>
</dbReference>
<dbReference type="InterPro" id="IPR011006">
    <property type="entry name" value="CheY-like_superfamily"/>
</dbReference>
<feature type="domain" description="HTH araC/xylS-type" evidence="5">
    <location>
        <begin position="153"/>
        <end position="251"/>
    </location>
</feature>
<evidence type="ECO:0000256" key="2">
    <source>
        <dbReference type="ARBA" id="ARBA00023125"/>
    </source>
</evidence>
<dbReference type="PROSITE" id="PS01124">
    <property type="entry name" value="HTH_ARAC_FAMILY_2"/>
    <property type="match status" value="1"/>
</dbReference>
<dbReference type="InterPro" id="IPR018062">
    <property type="entry name" value="HTH_AraC-typ_CS"/>
</dbReference>
<dbReference type="GO" id="GO:0003700">
    <property type="term" value="F:DNA-binding transcription factor activity"/>
    <property type="evidence" value="ECO:0007669"/>
    <property type="project" value="InterPro"/>
</dbReference>
<keyword evidence="1" id="KW-0805">Transcription regulation</keyword>
<dbReference type="Pfam" id="PF12833">
    <property type="entry name" value="HTH_18"/>
    <property type="match status" value="1"/>
</dbReference>
<dbReference type="OrthoDB" id="360808at2"/>
<keyword evidence="3" id="KW-0804">Transcription</keyword>
<dbReference type="SMART" id="SM00448">
    <property type="entry name" value="REC"/>
    <property type="match status" value="1"/>
</dbReference>
<dbReference type="PROSITE" id="PS50110">
    <property type="entry name" value="RESPONSE_REGULATORY"/>
    <property type="match status" value="1"/>
</dbReference>
<feature type="modified residue" description="4-aspartylphosphate" evidence="4">
    <location>
        <position position="56"/>
    </location>
</feature>
<dbReference type="PROSITE" id="PS00041">
    <property type="entry name" value="HTH_ARAC_FAMILY_1"/>
    <property type="match status" value="1"/>
</dbReference>
<reference evidence="7 8" key="2">
    <citation type="journal article" date="2012" name="Stand. Genomic Sci.">
        <title>Complete genome sequence of the termite hindgut bacterium Spirochaeta coccoides type strain (SPN1(T)), reclassification in the genus Sphaerochaeta as Sphaerochaeta coccoides comb. nov. and emendations of the family Spirochaetaceae and the genus Sphaerochaeta.</title>
        <authorList>
            <person name="Abt B."/>
            <person name="Han C."/>
            <person name="Scheuner C."/>
            <person name="Lu M."/>
            <person name="Lapidus A."/>
            <person name="Nolan M."/>
            <person name="Lucas S."/>
            <person name="Hammon N."/>
            <person name="Deshpande S."/>
            <person name="Cheng J.F."/>
            <person name="Tapia R."/>
            <person name="Goodwin L.A."/>
            <person name="Pitluck S."/>
            <person name="Liolios K."/>
            <person name="Pagani I."/>
            <person name="Ivanova N."/>
            <person name="Mavromatis K."/>
            <person name="Mikhailova N."/>
            <person name="Huntemann M."/>
            <person name="Pati A."/>
            <person name="Chen A."/>
            <person name="Palaniappan K."/>
            <person name="Land M."/>
            <person name="Hauser L."/>
            <person name="Brambilla E.M."/>
            <person name="Rohde M."/>
            <person name="Spring S."/>
            <person name="Gronow S."/>
            <person name="Goker M."/>
            <person name="Woyke T."/>
            <person name="Bristow J."/>
            <person name="Eisen J.A."/>
            <person name="Markowitz V."/>
            <person name="Hugenholtz P."/>
            <person name="Kyrpides N.C."/>
            <person name="Klenk H.P."/>
            <person name="Detter J.C."/>
        </authorList>
    </citation>
    <scope>NUCLEOTIDE SEQUENCE [LARGE SCALE GENOMIC DNA]</scope>
    <source>
        <strain evidence="8">ATCC BAA-1237 / DSM 17374 / SPN1</strain>
    </source>
</reference>
<dbReference type="PRINTS" id="PR00032">
    <property type="entry name" value="HTHARAC"/>
</dbReference>
<dbReference type="SMART" id="SM00342">
    <property type="entry name" value="HTH_ARAC"/>
    <property type="match status" value="1"/>
</dbReference>
<dbReference type="GO" id="GO:0043565">
    <property type="term" value="F:sequence-specific DNA binding"/>
    <property type="evidence" value="ECO:0007669"/>
    <property type="project" value="InterPro"/>
</dbReference>
<dbReference type="EMBL" id="CP002659">
    <property type="protein sequence ID" value="AEC01415.1"/>
    <property type="molecule type" value="Genomic_DNA"/>
</dbReference>
<dbReference type="RefSeq" id="WP_013738811.1">
    <property type="nucleotide sequence ID" value="NC_015436.1"/>
</dbReference>
<keyword evidence="4" id="KW-0597">Phosphoprotein</keyword>
<dbReference type="CDD" id="cd17536">
    <property type="entry name" value="REC_YesN-like"/>
    <property type="match status" value="1"/>
</dbReference>
<proteinExistence type="predicted"/>
<dbReference type="KEGG" id="scc:Spico_0177"/>
<dbReference type="InterPro" id="IPR001789">
    <property type="entry name" value="Sig_transdc_resp-reg_receiver"/>
</dbReference>
<evidence type="ECO:0000259" key="5">
    <source>
        <dbReference type="PROSITE" id="PS01124"/>
    </source>
</evidence>
<dbReference type="PANTHER" id="PTHR43280:SF2">
    <property type="entry name" value="HTH-TYPE TRANSCRIPTIONAL REGULATOR EXSA"/>
    <property type="match status" value="1"/>
</dbReference>
<dbReference type="eggNOG" id="COG4753">
    <property type="taxonomic scope" value="Bacteria"/>
</dbReference>
<dbReference type="SUPFAM" id="SSF46689">
    <property type="entry name" value="Homeodomain-like"/>
    <property type="match status" value="2"/>
</dbReference>
<dbReference type="SUPFAM" id="SSF52172">
    <property type="entry name" value="CheY-like"/>
    <property type="match status" value="1"/>
</dbReference>
<evidence type="ECO:0000313" key="7">
    <source>
        <dbReference type="EMBL" id="AEC01415.1"/>
    </source>
</evidence>
<keyword evidence="8" id="KW-1185">Reference proteome</keyword>
<evidence type="ECO:0000256" key="1">
    <source>
        <dbReference type="ARBA" id="ARBA00023015"/>
    </source>
</evidence>
<organism evidence="7 8">
    <name type="scientific">Parasphaerochaeta coccoides (strain ATCC BAA-1237 / DSM 17374 / SPN1)</name>
    <name type="common">Sphaerochaeta coccoides</name>
    <dbReference type="NCBI Taxonomy" id="760011"/>
    <lineage>
        <taxon>Bacteria</taxon>
        <taxon>Pseudomonadati</taxon>
        <taxon>Spirochaetota</taxon>
        <taxon>Spirochaetia</taxon>
        <taxon>Spirochaetales</taxon>
        <taxon>Sphaerochaetaceae</taxon>
        <taxon>Parasphaerochaeta</taxon>
    </lineage>
</organism>
<evidence type="ECO:0000256" key="4">
    <source>
        <dbReference type="PROSITE-ProRule" id="PRU00169"/>
    </source>
</evidence>
<reference evidence="8" key="1">
    <citation type="submission" date="2011-04" db="EMBL/GenBank/DDBJ databases">
        <title>The complete genome of Spirochaeta coccoides DSM 17374.</title>
        <authorList>
            <person name="Lucas S."/>
            <person name="Copeland A."/>
            <person name="Lapidus A."/>
            <person name="Bruce D."/>
            <person name="Goodwin L."/>
            <person name="Pitluck S."/>
            <person name="Peters L."/>
            <person name="Kyrpides N."/>
            <person name="Mavromatis K."/>
            <person name="Pagani I."/>
            <person name="Ivanova N."/>
            <person name="Ovchinnikova G."/>
            <person name="Lu M."/>
            <person name="Detter J.C."/>
            <person name="Tapia R."/>
            <person name="Han C."/>
            <person name="Land M."/>
            <person name="Hauser L."/>
            <person name="Markowitz V."/>
            <person name="Cheng J.-F."/>
            <person name="Hugenholtz P."/>
            <person name="Woyke T."/>
            <person name="Wu D."/>
            <person name="Spring S."/>
            <person name="Schroeder M."/>
            <person name="Brambilla E."/>
            <person name="Klenk H.-P."/>
            <person name="Eisen J.A."/>
        </authorList>
    </citation>
    <scope>NUCLEOTIDE SEQUENCE [LARGE SCALE GENOMIC DNA]</scope>
    <source>
        <strain evidence="8">ATCC BAA-1237 / DSM 17374 / SPN1</strain>
    </source>
</reference>
<dbReference type="Gene3D" id="1.10.10.60">
    <property type="entry name" value="Homeodomain-like"/>
    <property type="match status" value="2"/>
</dbReference>
<evidence type="ECO:0000259" key="6">
    <source>
        <dbReference type="PROSITE" id="PS50110"/>
    </source>
</evidence>
<protein>
    <submittedName>
        <fullName evidence="7">Two component transcriptional regulator, AraC family</fullName>
    </submittedName>
</protein>
<dbReference type="Gene3D" id="3.40.50.2300">
    <property type="match status" value="1"/>
</dbReference>